<evidence type="ECO:0000313" key="1">
    <source>
        <dbReference type="EMBL" id="QIE86170.1"/>
    </source>
</evidence>
<name>A0A6G6ITM0_PSENT</name>
<dbReference type="RefSeq" id="WP_024767767.1">
    <property type="nucleotide sequence ID" value="NZ_CP049140.1"/>
</dbReference>
<dbReference type="AlphaFoldDB" id="A0A6G6ITM0"/>
<dbReference type="Proteomes" id="UP000501063">
    <property type="component" value="Chromosome"/>
</dbReference>
<dbReference type="KEGG" id="pnt:G5B91_07795"/>
<accession>A0A6G6ITM0</accession>
<reference evidence="1 2" key="1">
    <citation type="submission" date="2020-02" db="EMBL/GenBank/DDBJ databases">
        <title>Integrative conjugative elements (ICEs) and plasmids drive adaptation of Pseudomonas nitroreducens strain HBP1 to wastewater environment.</title>
        <authorList>
            <person name="Sentchilo V."/>
            <person name="Carraro N."/>
            <person name="Bertelli C."/>
            <person name="van der Meer J.R."/>
        </authorList>
    </citation>
    <scope>NUCLEOTIDE SEQUENCE [LARGE SCALE GENOMIC DNA]</scope>
    <source>
        <strain evidence="1 2">HBP1</strain>
    </source>
</reference>
<dbReference type="EMBL" id="CP049140">
    <property type="protein sequence ID" value="QIE86170.1"/>
    <property type="molecule type" value="Genomic_DNA"/>
</dbReference>
<evidence type="ECO:0000313" key="2">
    <source>
        <dbReference type="Proteomes" id="UP000501063"/>
    </source>
</evidence>
<protein>
    <submittedName>
        <fullName evidence="1">Uncharacterized protein</fullName>
    </submittedName>
</protein>
<sequence length="72" mass="8106">MSDSIEFNMRRAGDGYTATSKGKSASCSWSREQCAKRLGHKLFPDAALRVECIEDVREGSRDSRWRITAEGH</sequence>
<proteinExistence type="predicted"/>
<organism evidence="1 2">
    <name type="scientific">Pseudomonas nitroreducens</name>
    <dbReference type="NCBI Taxonomy" id="46680"/>
    <lineage>
        <taxon>Bacteria</taxon>
        <taxon>Pseudomonadati</taxon>
        <taxon>Pseudomonadota</taxon>
        <taxon>Gammaproteobacteria</taxon>
        <taxon>Pseudomonadales</taxon>
        <taxon>Pseudomonadaceae</taxon>
        <taxon>Pseudomonas</taxon>
    </lineage>
</organism>
<gene>
    <name evidence="1" type="ORF">G5B91_07795</name>
</gene>